<dbReference type="STRING" id="1435377.SUSAZ_00630"/>
<evidence type="ECO:0000256" key="4">
    <source>
        <dbReference type="ARBA" id="ARBA00022833"/>
    </source>
</evidence>
<dbReference type="InterPro" id="IPR001279">
    <property type="entry name" value="Metallo-B-lactamas"/>
</dbReference>
<dbReference type="CDD" id="cd06262">
    <property type="entry name" value="metallo-hydrolase-like_MBL-fold"/>
    <property type="match status" value="1"/>
</dbReference>
<reference evidence="8 9" key="1">
    <citation type="submission" date="2015-12" db="EMBL/GenBank/DDBJ databases">
        <title>A stable core within a dynamic pangenome in Sulfolobus acidocaldarius.</title>
        <authorList>
            <person name="Anderson R."/>
            <person name="Kouris A."/>
            <person name="Seward C."/>
            <person name="Campbell K."/>
            <person name="Whitaker R."/>
        </authorList>
    </citation>
    <scope>NUCLEOTIDE SEQUENCE [LARGE SCALE GENOMIC DNA]</scope>
    <source>
        <strain evidence="6 9">GG12-C01-09</strain>
        <strain evidence="7 8">NG05B_CO5_07</strain>
    </source>
</reference>
<evidence type="ECO:0000259" key="5">
    <source>
        <dbReference type="SMART" id="SM00849"/>
    </source>
</evidence>
<proteinExistence type="predicted"/>
<dbReference type="SMART" id="SM00849">
    <property type="entry name" value="Lactamase_B"/>
    <property type="match status" value="1"/>
</dbReference>
<dbReference type="Pfam" id="PF00753">
    <property type="entry name" value="Lactamase_B"/>
    <property type="match status" value="1"/>
</dbReference>
<dbReference type="GO" id="GO:0046872">
    <property type="term" value="F:metal ion binding"/>
    <property type="evidence" value="ECO:0007669"/>
    <property type="project" value="UniProtKB-KW"/>
</dbReference>
<evidence type="ECO:0000313" key="9">
    <source>
        <dbReference type="Proteomes" id="UP000065473"/>
    </source>
</evidence>
<dbReference type="Proteomes" id="UP000065473">
    <property type="component" value="Chromosome"/>
</dbReference>
<accession>A0A0U3FYA5</accession>
<keyword evidence="3 7" id="KW-0378">Hydrolase</keyword>
<feature type="domain" description="Metallo-beta-lactamase" evidence="5">
    <location>
        <begin position="13"/>
        <end position="176"/>
    </location>
</feature>
<name>A0A0U3FYA5_9CREN</name>
<dbReference type="EMBL" id="CP013694">
    <property type="protein sequence ID" value="ALU29483.1"/>
    <property type="molecule type" value="Genomic_DNA"/>
</dbReference>
<evidence type="ECO:0000313" key="7">
    <source>
        <dbReference type="EMBL" id="ALU32211.1"/>
    </source>
</evidence>
<evidence type="ECO:0000256" key="2">
    <source>
        <dbReference type="ARBA" id="ARBA00022723"/>
    </source>
</evidence>
<dbReference type="RefSeq" id="WP_011277048.1">
    <property type="nucleotide sequence ID" value="NZ_BHWZ01000001.1"/>
</dbReference>
<protein>
    <submittedName>
        <fullName evidence="7">MBL fold metallo-hydrolase</fullName>
    </submittedName>
</protein>
<sequence length="198" mass="22759">MVTVKRFEIGDYFTNSYLVIEEDDSILIDVGGDPSEILEYVRTNNINLKAILATHGHFDHVIGVPLIQRHFKVPFYMNRKDEIILRYDSRTREINVDGDLKEGVINFGKILVKVIETPGHTLGSVSFMIEDNLFTGDTLFNENIGRYDLGGDREYLKKSLRRLMDLEDLLNVYPGHGFITTLGYEKLNNPFLNGEIDW</sequence>
<evidence type="ECO:0000313" key="8">
    <source>
        <dbReference type="Proteomes" id="UP000060043"/>
    </source>
</evidence>
<comment type="cofactor">
    <cofactor evidence="1">
        <name>Zn(2+)</name>
        <dbReference type="ChEBI" id="CHEBI:29105"/>
    </cofactor>
</comment>
<evidence type="ECO:0000313" key="6">
    <source>
        <dbReference type="EMBL" id="ALU29483.1"/>
    </source>
</evidence>
<dbReference type="SUPFAM" id="SSF56281">
    <property type="entry name" value="Metallo-hydrolase/oxidoreductase"/>
    <property type="match status" value="1"/>
</dbReference>
<dbReference type="AlphaFoldDB" id="A0A0U3FYA5"/>
<evidence type="ECO:0000256" key="3">
    <source>
        <dbReference type="ARBA" id="ARBA00022801"/>
    </source>
</evidence>
<dbReference type="GO" id="GO:0016787">
    <property type="term" value="F:hydrolase activity"/>
    <property type="evidence" value="ECO:0007669"/>
    <property type="project" value="UniProtKB-KW"/>
</dbReference>
<dbReference type="PANTHER" id="PTHR46233">
    <property type="entry name" value="HYDROXYACYLGLUTATHIONE HYDROLASE GLOC"/>
    <property type="match status" value="1"/>
</dbReference>
<dbReference type="InterPro" id="IPR051453">
    <property type="entry name" value="MBL_Glyoxalase_II"/>
</dbReference>
<organism evidence="7 8">
    <name type="scientific">Sulfolobus acidocaldarius</name>
    <dbReference type="NCBI Taxonomy" id="2285"/>
    <lineage>
        <taxon>Archaea</taxon>
        <taxon>Thermoproteota</taxon>
        <taxon>Thermoprotei</taxon>
        <taxon>Sulfolobales</taxon>
        <taxon>Sulfolobaceae</taxon>
        <taxon>Sulfolobus</taxon>
    </lineage>
</organism>
<gene>
    <name evidence="6" type="ORF">ATY89_05660</name>
    <name evidence="7" type="ORF">ATZ20_08685</name>
</gene>
<keyword evidence="2" id="KW-0479">Metal-binding</keyword>
<dbReference type="GeneID" id="14550653"/>
<dbReference type="Proteomes" id="UP000060043">
    <property type="component" value="Chromosome"/>
</dbReference>
<keyword evidence="4" id="KW-0862">Zinc</keyword>
<dbReference type="OrthoDB" id="197151at2157"/>
<evidence type="ECO:0000256" key="1">
    <source>
        <dbReference type="ARBA" id="ARBA00001947"/>
    </source>
</evidence>
<dbReference type="PaxDb" id="1435377-SUSAZ_00630"/>
<dbReference type="OMA" id="GAWGTNC"/>
<dbReference type="PANTHER" id="PTHR46233:SF3">
    <property type="entry name" value="HYDROXYACYLGLUTATHIONE HYDROLASE GLOC"/>
    <property type="match status" value="1"/>
</dbReference>
<dbReference type="Gene3D" id="3.60.15.10">
    <property type="entry name" value="Ribonuclease Z/Hydroxyacylglutathione hydrolase-like"/>
    <property type="match status" value="1"/>
</dbReference>
<dbReference type="EMBL" id="CP013695">
    <property type="protein sequence ID" value="ALU32211.1"/>
    <property type="molecule type" value="Genomic_DNA"/>
</dbReference>
<dbReference type="InterPro" id="IPR036866">
    <property type="entry name" value="RibonucZ/Hydroxyglut_hydro"/>
</dbReference>